<evidence type="ECO:0000313" key="3">
    <source>
        <dbReference type="Proteomes" id="UP000266568"/>
    </source>
</evidence>
<dbReference type="Pfam" id="PF13801">
    <property type="entry name" value="Metal_resist"/>
    <property type="match status" value="1"/>
</dbReference>
<organism evidence="2 3">
    <name type="scientific">Hephaestia caeni</name>
    <dbReference type="NCBI Taxonomy" id="645617"/>
    <lineage>
        <taxon>Bacteria</taxon>
        <taxon>Pseudomonadati</taxon>
        <taxon>Pseudomonadota</taxon>
        <taxon>Alphaproteobacteria</taxon>
        <taxon>Sphingomonadales</taxon>
        <taxon>Sphingomonadaceae</taxon>
        <taxon>Hephaestia</taxon>
    </lineage>
</organism>
<accession>A0A397P5X1</accession>
<dbReference type="Gene3D" id="1.20.120.1490">
    <property type="match status" value="1"/>
</dbReference>
<keyword evidence="3" id="KW-1185">Reference proteome</keyword>
<reference evidence="2 3" key="1">
    <citation type="submission" date="2018-08" db="EMBL/GenBank/DDBJ databases">
        <title>Genomic Encyclopedia of Type Strains, Phase IV (KMG-IV): sequencing the most valuable type-strain genomes for metagenomic binning, comparative biology and taxonomic classification.</title>
        <authorList>
            <person name="Goeker M."/>
        </authorList>
    </citation>
    <scope>NUCLEOTIDE SEQUENCE [LARGE SCALE GENOMIC DNA]</scope>
    <source>
        <strain evidence="2 3">DSM 25527</strain>
    </source>
</reference>
<dbReference type="Proteomes" id="UP000266568">
    <property type="component" value="Unassembled WGS sequence"/>
</dbReference>
<proteinExistence type="predicted"/>
<dbReference type="InterPro" id="IPR025961">
    <property type="entry name" value="Metal_resist"/>
</dbReference>
<sequence>MNRGRWTVGIVLTAFLAAIAGVFVGRVLIPAPQPPGIELHELLHHHLDLDDRQKAALDVLEQRFVVRRQALELEIRADNARLAAAIEAEHGNGPQVAAAVDASHQAMGELQKATLAHIFAMRQILRPDQAARFDRAVVKALTADSK</sequence>
<gene>
    <name evidence="2" type="ORF">DFR49_2519</name>
</gene>
<keyword evidence="1" id="KW-0472">Membrane</keyword>
<name>A0A397P5X1_9SPHN</name>
<protein>
    <submittedName>
        <fullName evidence="2">Heavy-metal resistance protein</fullName>
    </submittedName>
</protein>
<dbReference type="EMBL" id="QXDC01000003">
    <property type="protein sequence ID" value="RIA44278.1"/>
    <property type="molecule type" value="Genomic_DNA"/>
</dbReference>
<dbReference type="AlphaFoldDB" id="A0A397P5X1"/>
<dbReference type="RefSeq" id="WP_119035951.1">
    <property type="nucleotide sequence ID" value="NZ_QXDC01000003.1"/>
</dbReference>
<keyword evidence="1" id="KW-0812">Transmembrane</keyword>
<evidence type="ECO:0000313" key="2">
    <source>
        <dbReference type="EMBL" id="RIA44278.1"/>
    </source>
</evidence>
<comment type="caution">
    <text evidence="2">The sequence shown here is derived from an EMBL/GenBank/DDBJ whole genome shotgun (WGS) entry which is preliminary data.</text>
</comment>
<dbReference type="OrthoDB" id="7450844at2"/>
<keyword evidence="1" id="KW-1133">Transmembrane helix</keyword>
<evidence type="ECO:0000256" key="1">
    <source>
        <dbReference type="SAM" id="Phobius"/>
    </source>
</evidence>
<feature type="transmembrane region" description="Helical" evidence="1">
    <location>
        <begin position="6"/>
        <end position="29"/>
    </location>
</feature>